<feature type="compositionally biased region" description="Low complexity" evidence="1">
    <location>
        <begin position="182"/>
        <end position="202"/>
    </location>
</feature>
<dbReference type="AlphaFoldDB" id="A0A078A135"/>
<reference evidence="3 4" key="1">
    <citation type="submission" date="2014-06" db="EMBL/GenBank/DDBJ databases">
        <authorList>
            <person name="Swart Estienne"/>
        </authorList>
    </citation>
    <scope>NUCLEOTIDE SEQUENCE [LARGE SCALE GENOMIC DNA]</scope>
    <source>
        <strain evidence="3 4">130c</strain>
    </source>
</reference>
<keyword evidence="4" id="KW-1185">Reference proteome</keyword>
<evidence type="ECO:0000313" key="4">
    <source>
        <dbReference type="Proteomes" id="UP000039865"/>
    </source>
</evidence>
<keyword evidence="2" id="KW-0812">Transmembrane</keyword>
<feature type="region of interest" description="Disordered" evidence="1">
    <location>
        <begin position="240"/>
        <end position="278"/>
    </location>
</feature>
<feature type="transmembrane region" description="Helical" evidence="2">
    <location>
        <begin position="49"/>
        <end position="74"/>
    </location>
</feature>
<gene>
    <name evidence="3" type="primary">Contig6697.g7164</name>
    <name evidence="3" type="ORF">STYLEM_3469</name>
</gene>
<dbReference type="EMBL" id="CCKQ01003369">
    <property type="protein sequence ID" value="CDW74489.1"/>
    <property type="molecule type" value="Genomic_DNA"/>
</dbReference>
<dbReference type="InParanoid" id="A0A078A135"/>
<protein>
    <submittedName>
        <fullName evidence="3">Uncharacterized protein</fullName>
    </submittedName>
</protein>
<feature type="compositionally biased region" description="Acidic residues" evidence="1">
    <location>
        <begin position="265"/>
        <end position="278"/>
    </location>
</feature>
<feature type="compositionally biased region" description="Low complexity" evidence="1">
    <location>
        <begin position="252"/>
        <end position="261"/>
    </location>
</feature>
<sequence length="278" mass="31674">MWLPQLVVLFTFIQTPYKLESLGCLYCCLEDYVVCGEELDCKPGIDSKVVLFCAILAGLFFIMFLYCLVCYTCVGRRYRRMFVETVFHRDHQLKQMEKQQGLVMGASVPKNIPVKIADIEEDSDDGDYAFEKLIKKDIVPTSAAPSQEIVTHDFTKPGVLQAYQSQQKEVLLKMKNEESRSKAQNQASSAQVQKASSGKQQAHMPRNKLEDEDRKLAMQMQEEESRRMLELNDISLDVSGVKNQSRSHIDLKSQQLSQLNKKQGDDEDPMGDSLDEVD</sequence>
<proteinExistence type="predicted"/>
<keyword evidence="2" id="KW-1133">Transmembrane helix</keyword>
<name>A0A078A135_STYLE</name>
<keyword evidence="2" id="KW-0472">Membrane</keyword>
<organism evidence="3 4">
    <name type="scientific">Stylonychia lemnae</name>
    <name type="common">Ciliate</name>
    <dbReference type="NCBI Taxonomy" id="5949"/>
    <lineage>
        <taxon>Eukaryota</taxon>
        <taxon>Sar</taxon>
        <taxon>Alveolata</taxon>
        <taxon>Ciliophora</taxon>
        <taxon>Intramacronucleata</taxon>
        <taxon>Spirotrichea</taxon>
        <taxon>Stichotrichia</taxon>
        <taxon>Sporadotrichida</taxon>
        <taxon>Oxytrichidae</taxon>
        <taxon>Stylonychinae</taxon>
        <taxon>Stylonychia</taxon>
    </lineage>
</organism>
<evidence type="ECO:0000256" key="1">
    <source>
        <dbReference type="SAM" id="MobiDB-lite"/>
    </source>
</evidence>
<accession>A0A078A135</accession>
<feature type="region of interest" description="Disordered" evidence="1">
    <location>
        <begin position="177"/>
        <end position="213"/>
    </location>
</feature>
<evidence type="ECO:0000313" key="3">
    <source>
        <dbReference type="EMBL" id="CDW74489.1"/>
    </source>
</evidence>
<evidence type="ECO:0000256" key="2">
    <source>
        <dbReference type="SAM" id="Phobius"/>
    </source>
</evidence>
<dbReference type="Proteomes" id="UP000039865">
    <property type="component" value="Unassembled WGS sequence"/>
</dbReference>